<feature type="transmembrane region" description="Helical" evidence="2">
    <location>
        <begin position="114"/>
        <end position="132"/>
    </location>
</feature>
<sequence length="359" mass="38904">MARPSTFIFFGLNAARVLSIVALLLVFSSSILVMVTNIKAVNAFQANRITNSTDVMLDCDYIEGSTVPNQPAGVFWAVVASLLIIFQVIVLLLSEVRWPAVFFDRFFPVLGDNFGLGSLGIFQCLIGAQILSHHVDDFTLVSAFFLFSIGCLNMLLGLIFRESAKVKRSLRAKRDGGAGKGLGGIIGNPADARPQFANASPQFVNNIFNGNGAEDAKEVDFATWKSTDKASYGFGRQGEKAAGLKGFLIQRPEESLPRYASPTPTYAAPPASRAPSTHRSHRSHRDRRPSPSPARSGSSRSSSSDSSRSSTYSHESSSSFASPMSYRETIQIPDEPRPETPQPFHASSPSKYGRNPGAF</sequence>
<feature type="compositionally biased region" description="Low complexity" evidence="1">
    <location>
        <begin position="293"/>
        <end position="327"/>
    </location>
</feature>
<feature type="region of interest" description="Disordered" evidence="1">
    <location>
        <begin position="257"/>
        <end position="359"/>
    </location>
</feature>
<feature type="transmembrane region" description="Helical" evidence="2">
    <location>
        <begin position="7"/>
        <end position="27"/>
    </location>
</feature>
<comment type="caution">
    <text evidence="4">The sequence shown here is derived from an EMBL/GenBank/DDBJ whole genome shotgun (WGS) entry which is preliminary data.</text>
</comment>
<dbReference type="AlphaFoldDB" id="A0AAD7NMF3"/>
<gene>
    <name evidence="4" type="ORF">B0H16DRAFT_370204</name>
</gene>
<evidence type="ECO:0000313" key="5">
    <source>
        <dbReference type="Proteomes" id="UP001215598"/>
    </source>
</evidence>
<protein>
    <recommendedName>
        <fullName evidence="3">DUF7598 domain-containing protein</fullName>
    </recommendedName>
</protein>
<evidence type="ECO:0000259" key="3">
    <source>
        <dbReference type="Pfam" id="PF24535"/>
    </source>
</evidence>
<reference evidence="4" key="1">
    <citation type="submission" date="2023-03" db="EMBL/GenBank/DDBJ databases">
        <title>Massive genome expansion in bonnet fungi (Mycena s.s.) driven by repeated elements and novel gene families across ecological guilds.</title>
        <authorList>
            <consortium name="Lawrence Berkeley National Laboratory"/>
            <person name="Harder C.B."/>
            <person name="Miyauchi S."/>
            <person name="Viragh M."/>
            <person name="Kuo A."/>
            <person name="Thoen E."/>
            <person name="Andreopoulos B."/>
            <person name="Lu D."/>
            <person name="Skrede I."/>
            <person name="Drula E."/>
            <person name="Henrissat B."/>
            <person name="Morin E."/>
            <person name="Kohler A."/>
            <person name="Barry K."/>
            <person name="LaButti K."/>
            <person name="Morin E."/>
            <person name="Salamov A."/>
            <person name="Lipzen A."/>
            <person name="Mereny Z."/>
            <person name="Hegedus B."/>
            <person name="Baldrian P."/>
            <person name="Stursova M."/>
            <person name="Weitz H."/>
            <person name="Taylor A."/>
            <person name="Grigoriev I.V."/>
            <person name="Nagy L.G."/>
            <person name="Martin F."/>
            <person name="Kauserud H."/>
        </authorList>
    </citation>
    <scope>NUCLEOTIDE SEQUENCE</scope>
    <source>
        <strain evidence="4">CBHHK182m</strain>
    </source>
</reference>
<dbReference type="InterPro" id="IPR056019">
    <property type="entry name" value="DUF7598"/>
</dbReference>
<organism evidence="4 5">
    <name type="scientific">Mycena metata</name>
    <dbReference type="NCBI Taxonomy" id="1033252"/>
    <lineage>
        <taxon>Eukaryota</taxon>
        <taxon>Fungi</taxon>
        <taxon>Dikarya</taxon>
        <taxon>Basidiomycota</taxon>
        <taxon>Agaricomycotina</taxon>
        <taxon>Agaricomycetes</taxon>
        <taxon>Agaricomycetidae</taxon>
        <taxon>Agaricales</taxon>
        <taxon>Marasmiineae</taxon>
        <taxon>Mycenaceae</taxon>
        <taxon>Mycena</taxon>
    </lineage>
</organism>
<name>A0AAD7NMF3_9AGAR</name>
<feature type="transmembrane region" description="Helical" evidence="2">
    <location>
        <begin position="74"/>
        <end position="93"/>
    </location>
</feature>
<dbReference type="Pfam" id="PF24535">
    <property type="entry name" value="DUF7598"/>
    <property type="match status" value="1"/>
</dbReference>
<feature type="domain" description="DUF7598" evidence="3">
    <location>
        <begin position="74"/>
        <end position="157"/>
    </location>
</feature>
<evidence type="ECO:0000256" key="2">
    <source>
        <dbReference type="SAM" id="Phobius"/>
    </source>
</evidence>
<evidence type="ECO:0000313" key="4">
    <source>
        <dbReference type="EMBL" id="KAJ7766685.1"/>
    </source>
</evidence>
<keyword evidence="2" id="KW-0812">Transmembrane</keyword>
<dbReference type="Proteomes" id="UP001215598">
    <property type="component" value="Unassembled WGS sequence"/>
</dbReference>
<proteinExistence type="predicted"/>
<dbReference type="EMBL" id="JARKIB010000023">
    <property type="protein sequence ID" value="KAJ7766685.1"/>
    <property type="molecule type" value="Genomic_DNA"/>
</dbReference>
<feature type="compositionally biased region" description="Low complexity" evidence="1">
    <location>
        <begin position="257"/>
        <end position="275"/>
    </location>
</feature>
<feature type="compositionally biased region" description="Basic residues" evidence="1">
    <location>
        <begin position="276"/>
        <end position="287"/>
    </location>
</feature>
<keyword evidence="5" id="KW-1185">Reference proteome</keyword>
<evidence type="ECO:0000256" key="1">
    <source>
        <dbReference type="SAM" id="MobiDB-lite"/>
    </source>
</evidence>
<keyword evidence="2" id="KW-0472">Membrane</keyword>
<feature type="transmembrane region" description="Helical" evidence="2">
    <location>
        <begin position="138"/>
        <end position="160"/>
    </location>
</feature>
<accession>A0AAD7NMF3</accession>
<keyword evidence="2" id="KW-1133">Transmembrane helix</keyword>